<evidence type="ECO:0000313" key="1">
    <source>
        <dbReference type="EMBL" id="OGL88870.1"/>
    </source>
</evidence>
<comment type="caution">
    <text evidence="1">The sequence shown here is derived from an EMBL/GenBank/DDBJ whole genome shotgun (WGS) entry which is preliminary data.</text>
</comment>
<accession>A0A1F7VEA7</accession>
<protein>
    <submittedName>
        <fullName evidence="1">Uncharacterized protein</fullName>
    </submittedName>
</protein>
<dbReference type="AlphaFoldDB" id="A0A1F7VEA7"/>
<dbReference type="EMBL" id="MGET01000060">
    <property type="protein sequence ID" value="OGL88870.1"/>
    <property type="molecule type" value="Genomic_DNA"/>
</dbReference>
<organism evidence="1 2">
    <name type="scientific">Candidatus Uhrbacteria bacterium RIFCSPLOWO2_02_FULL_53_10</name>
    <dbReference type="NCBI Taxonomy" id="1802411"/>
    <lineage>
        <taxon>Bacteria</taxon>
        <taxon>Candidatus Uhriibacteriota</taxon>
    </lineage>
</organism>
<reference evidence="1 2" key="1">
    <citation type="journal article" date="2016" name="Nat. Commun.">
        <title>Thousands of microbial genomes shed light on interconnected biogeochemical processes in an aquifer system.</title>
        <authorList>
            <person name="Anantharaman K."/>
            <person name="Brown C.T."/>
            <person name="Hug L.A."/>
            <person name="Sharon I."/>
            <person name="Castelle C.J."/>
            <person name="Probst A.J."/>
            <person name="Thomas B.C."/>
            <person name="Singh A."/>
            <person name="Wilkins M.J."/>
            <person name="Karaoz U."/>
            <person name="Brodie E.L."/>
            <person name="Williams K.H."/>
            <person name="Hubbard S.S."/>
            <person name="Banfield J.F."/>
        </authorList>
    </citation>
    <scope>NUCLEOTIDE SEQUENCE [LARGE SCALE GENOMIC DNA]</scope>
</reference>
<evidence type="ECO:0000313" key="2">
    <source>
        <dbReference type="Proteomes" id="UP000177574"/>
    </source>
</evidence>
<gene>
    <name evidence="1" type="ORF">A3I45_01965</name>
</gene>
<dbReference type="Proteomes" id="UP000177574">
    <property type="component" value="Unassembled WGS sequence"/>
</dbReference>
<sequence length="128" mass="14119">MGGAMLSLILLGVGCPSKNNVVTDERTLEFADSGVSAFTGLDGSLTQFAFDTVAESFTAYLLKGTVVEHPNQEIFAVWMEAQSDVPVNDTFQNPIKLRSNEARSFTLWTEGEDGVQDTSDDYFKTFRY</sequence>
<proteinExistence type="predicted"/>
<name>A0A1F7VEA7_9BACT</name>